<dbReference type="Proteomes" id="UP000010116">
    <property type="component" value="Unassembled WGS sequence"/>
</dbReference>
<dbReference type="Pfam" id="PF24608">
    <property type="entry name" value="PDDEXK_15"/>
    <property type="match status" value="1"/>
</dbReference>
<evidence type="ECO:0008006" key="3">
    <source>
        <dbReference type="Google" id="ProtNLM"/>
    </source>
</evidence>
<dbReference type="EMBL" id="JH611165">
    <property type="protein sequence ID" value="EJP73496.1"/>
    <property type="molecule type" value="Genomic_DNA"/>
</dbReference>
<proteinExistence type="predicted"/>
<accession>J5KNT7</accession>
<reference evidence="1 2" key="1">
    <citation type="journal article" date="2012" name="ISME J.">
        <title>Genomic insights to SAR86, an abundant and uncultivated marine bacterial lineage.</title>
        <authorList>
            <person name="Dupont C.L."/>
            <person name="Rusch D.B."/>
            <person name="Yooseph S."/>
            <person name="Lombardo M.J."/>
            <person name="Richter R.A."/>
            <person name="Valas R."/>
            <person name="Novotny M."/>
            <person name="Yee-Greenbaum J."/>
            <person name="Selengut J.D."/>
            <person name="Haft D.H."/>
            <person name="Halpern A.L."/>
            <person name="Lasken R.S."/>
            <person name="Nealson K."/>
            <person name="Friedman R."/>
            <person name="Venter J.C."/>
        </authorList>
    </citation>
    <scope>NUCLEOTIDE SEQUENCE [LARGE SCALE GENOMIC DNA]</scope>
</reference>
<protein>
    <recommendedName>
        <fullName evidence="3">Restriction endonuclease type IV Mrr domain-containing protein</fullName>
    </recommendedName>
</protein>
<sequence length="137" mass="15833">MPVNSRAKGANFEREIANLLIDDLNLTNPVKRILEQTRTKELPDLQLGRLCIECKRYGDGAEPLNDWWDQVITSAGDNFIPILVYKFNRRPIKVKMRANSLNSAIKDEALTVEMLWPDFISIVKTLFQEDINLHESY</sequence>
<evidence type="ECO:0000313" key="1">
    <source>
        <dbReference type="EMBL" id="EJP73496.1"/>
    </source>
</evidence>
<gene>
    <name evidence="1" type="ORF">NT02SARS_0354</name>
</gene>
<name>J5KNT7_9GAMM</name>
<dbReference type="AlphaFoldDB" id="J5KNT7"/>
<dbReference type="HOGENOM" id="CLU_1863774_0_0_6"/>
<evidence type="ECO:0000313" key="2">
    <source>
        <dbReference type="Proteomes" id="UP000010116"/>
    </source>
</evidence>
<dbReference type="InterPro" id="IPR056931">
    <property type="entry name" value="D14-like"/>
</dbReference>
<organism evidence="1 2">
    <name type="scientific">SAR86 cluster bacterium SAR86B</name>
    <dbReference type="NCBI Taxonomy" id="1123867"/>
    <lineage>
        <taxon>Bacteria</taxon>
        <taxon>Pseudomonadati</taxon>
        <taxon>Pseudomonadota</taxon>
        <taxon>Gammaproteobacteria</taxon>
        <taxon>SAR86 cluster</taxon>
    </lineage>
</organism>